<dbReference type="UniPathway" id="UPA00242"/>
<evidence type="ECO:0000256" key="4">
    <source>
        <dbReference type="ARBA" id="ARBA00013185"/>
    </source>
</evidence>
<dbReference type="AlphaFoldDB" id="A0A1Q2D702"/>
<dbReference type="PROSITE" id="PS00545">
    <property type="entry name" value="ALDOSE_1_EPIMERASE"/>
    <property type="match status" value="1"/>
</dbReference>
<dbReference type="GO" id="GO:0030246">
    <property type="term" value="F:carbohydrate binding"/>
    <property type="evidence" value="ECO:0007669"/>
    <property type="project" value="InterPro"/>
</dbReference>
<dbReference type="Gene3D" id="2.70.98.10">
    <property type="match status" value="1"/>
</dbReference>
<keyword evidence="6 8" id="KW-0413">Isomerase</keyword>
<dbReference type="CDD" id="cd09019">
    <property type="entry name" value="galactose_mutarotase_like"/>
    <property type="match status" value="1"/>
</dbReference>
<dbReference type="InterPro" id="IPR047215">
    <property type="entry name" value="Galactose_mutarotase-like"/>
</dbReference>
<dbReference type="KEGG" id="vpi:BW732_08210"/>
<evidence type="ECO:0000256" key="2">
    <source>
        <dbReference type="ARBA" id="ARBA00005028"/>
    </source>
</evidence>
<dbReference type="GO" id="GO:0004034">
    <property type="term" value="F:aldose 1-epimerase activity"/>
    <property type="evidence" value="ECO:0007669"/>
    <property type="project" value="UniProtKB-EC"/>
</dbReference>
<evidence type="ECO:0000313" key="10">
    <source>
        <dbReference type="Proteomes" id="UP000188246"/>
    </source>
</evidence>
<dbReference type="EC" id="5.1.3.3" evidence="4 8"/>
<dbReference type="InterPro" id="IPR014718">
    <property type="entry name" value="GH-type_carb-bd"/>
</dbReference>
<keyword evidence="7 8" id="KW-0119">Carbohydrate metabolism</keyword>
<dbReference type="GO" id="GO:0005737">
    <property type="term" value="C:cytoplasm"/>
    <property type="evidence" value="ECO:0007669"/>
    <property type="project" value="TreeGrafter"/>
</dbReference>
<keyword evidence="10" id="KW-1185">Reference proteome</keyword>
<comment type="similarity">
    <text evidence="3 8">Belongs to the aldose epimerase family.</text>
</comment>
<evidence type="ECO:0000313" key="9">
    <source>
        <dbReference type="EMBL" id="AQP54206.1"/>
    </source>
</evidence>
<dbReference type="InterPro" id="IPR008183">
    <property type="entry name" value="Aldose_1/G6P_1-epimerase"/>
</dbReference>
<dbReference type="GO" id="GO:0006006">
    <property type="term" value="P:glucose metabolic process"/>
    <property type="evidence" value="ECO:0007669"/>
    <property type="project" value="TreeGrafter"/>
</dbReference>
<evidence type="ECO:0000256" key="8">
    <source>
        <dbReference type="PIRNR" id="PIRNR005096"/>
    </source>
</evidence>
<dbReference type="SUPFAM" id="SSF74650">
    <property type="entry name" value="Galactose mutarotase-like"/>
    <property type="match status" value="1"/>
</dbReference>
<dbReference type="InterPro" id="IPR011013">
    <property type="entry name" value="Gal_mutarotase_sf_dom"/>
</dbReference>
<dbReference type="GO" id="GO:0033499">
    <property type="term" value="P:galactose catabolic process via UDP-galactose, Leloir pathway"/>
    <property type="evidence" value="ECO:0007669"/>
    <property type="project" value="TreeGrafter"/>
</dbReference>
<name>A0A1Q2D702_9ENTE</name>
<comment type="pathway">
    <text evidence="2 8">Carbohydrate metabolism; hexose metabolism.</text>
</comment>
<dbReference type="InterPro" id="IPR015443">
    <property type="entry name" value="Aldose_1-epimerase"/>
</dbReference>
<evidence type="ECO:0000256" key="3">
    <source>
        <dbReference type="ARBA" id="ARBA00006206"/>
    </source>
</evidence>
<accession>A0A1Q2D702</accession>
<dbReference type="EMBL" id="CP019609">
    <property type="protein sequence ID" value="AQP54206.1"/>
    <property type="molecule type" value="Genomic_DNA"/>
</dbReference>
<dbReference type="InterPro" id="IPR018052">
    <property type="entry name" value="Ald1_epimerase_CS"/>
</dbReference>
<comment type="catalytic activity">
    <reaction evidence="1 8">
        <text>alpha-D-glucose = beta-D-glucose</text>
        <dbReference type="Rhea" id="RHEA:10264"/>
        <dbReference type="ChEBI" id="CHEBI:15903"/>
        <dbReference type="ChEBI" id="CHEBI:17925"/>
        <dbReference type="EC" id="5.1.3.3"/>
    </reaction>
</comment>
<evidence type="ECO:0000256" key="1">
    <source>
        <dbReference type="ARBA" id="ARBA00001614"/>
    </source>
</evidence>
<evidence type="ECO:0000256" key="5">
    <source>
        <dbReference type="ARBA" id="ARBA00014165"/>
    </source>
</evidence>
<dbReference type="STRING" id="633807.BW732_08210"/>
<dbReference type="OrthoDB" id="9779408at2"/>
<reference evidence="9 10" key="1">
    <citation type="journal article" date="2010" name="Int. J. Syst. Evol. Microbiol.">
        <title>Vagococcus penaei sp. nov., isolated from spoilage microbiota of cooked shrimp (Penaeus vannamei).</title>
        <authorList>
            <person name="Jaffres E."/>
            <person name="Prevost H."/>
            <person name="Rossero A."/>
            <person name="Joffraud J.J."/>
            <person name="Dousset X."/>
        </authorList>
    </citation>
    <scope>NUCLEOTIDE SEQUENCE [LARGE SCALE GENOMIC DNA]</scope>
    <source>
        <strain evidence="9 10">CD276</strain>
    </source>
</reference>
<dbReference type="RefSeq" id="WP_077276283.1">
    <property type="nucleotide sequence ID" value="NZ_CP019609.1"/>
</dbReference>
<protein>
    <recommendedName>
        <fullName evidence="5 8">Aldose 1-epimerase</fullName>
        <ecNumber evidence="4 8">5.1.3.3</ecNumber>
    </recommendedName>
</protein>
<dbReference type="Pfam" id="PF01263">
    <property type="entry name" value="Aldose_epim"/>
    <property type="match status" value="1"/>
</dbReference>
<evidence type="ECO:0000256" key="6">
    <source>
        <dbReference type="ARBA" id="ARBA00023235"/>
    </source>
</evidence>
<dbReference type="PANTHER" id="PTHR10091:SF0">
    <property type="entry name" value="GALACTOSE MUTAROTASE"/>
    <property type="match status" value="1"/>
</dbReference>
<dbReference type="PANTHER" id="PTHR10091">
    <property type="entry name" value="ALDOSE-1-EPIMERASE"/>
    <property type="match status" value="1"/>
</dbReference>
<organism evidence="9 10">
    <name type="scientific">Vagococcus penaei</name>
    <dbReference type="NCBI Taxonomy" id="633807"/>
    <lineage>
        <taxon>Bacteria</taxon>
        <taxon>Bacillati</taxon>
        <taxon>Bacillota</taxon>
        <taxon>Bacilli</taxon>
        <taxon>Lactobacillales</taxon>
        <taxon>Enterococcaceae</taxon>
        <taxon>Vagococcus</taxon>
    </lineage>
</organism>
<dbReference type="Proteomes" id="UP000188246">
    <property type="component" value="Chromosome"/>
</dbReference>
<dbReference type="PIRSF" id="PIRSF005096">
    <property type="entry name" value="GALM"/>
    <property type="match status" value="1"/>
</dbReference>
<gene>
    <name evidence="9" type="ORF">BW732_08210</name>
</gene>
<proteinExistence type="inferred from homology"/>
<sequence>MGTHYNITKDSQTGIHYITLTNGPLTAVFVDFGARLHKWLVPDKSGQQENILLSLDTSEAILEDTAQFGALVGPVAGRIKDAQWKNYQLERNHGQHHIHGGSQGWWHRFWHFDFAETKDSISVIFSLTDTLSGYPGPITVENTYELTKTGITMTTRCQTEEPTIVNPTNHVYFNLSGNTKRDITRHNLMIQAEQRAETDNEAIPTGHLLPVTQTAYDFQTMTRLGDALPKLTNGLDDAYLLSTNTRRPQIILEEPLSGRKLQITTSRQSVVVFSTTGFNANFTVNNQPMSSQLGLALETQELPDIVHHPEWGEIELTRQHEKVFVTTYTVL</sequence>
<evidence type="ECO:0000256" key="7">
    <source>
        <dbReference type="ARBA" id="ARBA00023277"/>
    </source>
</evidence>